<evidence type="ECO:0000256" key="4">
    <source>
        <dbReference type="ARBA" id="ARBA00023125"/>
    </source>
</evidence>
<reference evidence="10" key="1">
    <citation type="journal article" date="2013" name="PLoS ONE">
        <title>Metagenomic insights into the carbohydrate-active enzymes carried by the microorganisms adhering to solid digesta in the rumen of cows.</title>
        <authorList>
            <person name="Wang L."/>
            <person name="Hatem A."/>
            <person name="Catalyurek U.V."/>
            <person name="Morrison M."/>
            <person name="Yu Z."/>
        </authorList>
    </citation>
    <scope>NUCLEOTIDE SEQUENCE</scope>
</reference>
<evidence type="ECO:0000256" key="3">
    <source>
        <dbReference type="ARBA" id="ARBA00023015"/>
    </source>
</evidence>
<accession>W0FQB5</accession>
<evidence type="ECO:0000256" key="5">
    <source>
        <dbReference type="ARBA" id="ARBA00023163"/>
    </source>
</evidence>
<dbReference type="GO" id="GO:0006355">
    <property type="term" value="P:regulation of DNA-templated transcription"/>
    <property type="evidence" value="ECO:0007669"/>
    <property type="project" value="InterPro"/>
</dbReference>
<keyword evidence="4 7" id="KW-0238">DNA-binding</keyword>
<evidence type="ECO:0000256" key="1">
    <source>
        <dbReference type="ARBA" id="ARBA00022553"/>
    </source>
</evidence>
<dbReference type="FunFam" id="1.10.10.10:FF:000018">
    <property type="entry name" value="DNA-binding response regulator ResD"/>
    <property type="match status" value="1"/>
</dbReference>
<dbReference type="InterPro" id="IPR011006">
    <property type="entry name" value="CheY-like_superfamily"/>
</dbReference>
<evidence type="ECO:0000256" key="6">
    <source>
        <dbReference type="PROSITE-ProRule" id="PRU00169"/>
    </source>
</evidence>
<dbReference type="Gene3D" id="3.40.50.2300">
    <property type="match status" value="1"/>
</dbReference>
<dbReference type="Pfam" id="PF00486">
    <property type="entry name" value="Trans_reg_C"/>
    <property type="match status" value="1"/>
</dbReference>
<dbReference type="PROSITE" id="PS51755">
    <property type="entry name" value="OMPR_PHOB"/>
    <property type="match status" value="1"/>
</dbReference>
<dbReference type="GO" id="GO:0000156">
    <property type="term" value="F:phosphorelay response regulator activity"/>
    <property type="evidence" value="ECO:0007669"/>
    <property type="project" value="TreeGrafter"/>
</dbReference>
<dbReference type="InterPro" id="IPR001867">
    <property type="entry name" value="OmpR/PhoB-type_DNA-bd"/>
</dbReference>
<dbReference type="Gene3D" id="1.10.10.10">
    <property type="entry name" value="Winged helix-like DNA-binding domain superfamily/Winged helix DNA-binding domain"/>
    <property type="match status" value="1"/>
</dbReference>
<feature type="domain" description="Response regulatory" evidence="8">
    <location>
        <begin position="6"/>
        <end position="119"/>
    </location>
</feature>
<evidence type="ECO:0000256" key="2">
    <source>
        <dbReference type="ARBA" id="ARBA00023012"/>
    </source>
</evidence>
<keyword evidence="1 6" id="KW-0597">Phosphoprotein</keyword>
<evidence type="ECO:0000313" key="10">
    <source>
        <dbReference type="EMBL" id="AHF25684.1"/>
    </source>
</evidence>
<feature type="domain" description="OmpR/PhoB-type" evidence="9">
    <location>
        <begin position="128"/>
        <end position="229"/>
    </location>
</feature>
<name>W0FQB5_9BACT</name>
<keyword evidence="3" id="KW-0805">Transcription regulation</keyword>
<dbReference type="EMBL" id="KC246846">
    <property type="protein sequence ID" value="AHF25684.1"/>
    <property type="molecule type" value="Genomic_DNA"/>
</dbReference>
<keyword evidence="5" id="KW-0804">Transcription</keyword>
<dbReference type="SMART" id="SM00448">
    <property type="entry name" value="REC"/>
    <property type="match status" value="1"/>
</dbReference>
<dbReference type="SUPFAM" id="SSF46894">
    <property type="entry name" value="C-terminal effector domain of the bipartite response regulators"/>
    <property type="match status" value="1"/>
</dbReference>
<protein>
    <submittedName>
        <fullName evidence="10">Transcriptional regulatory protein ResD</fullName>
    </submittedName>
</protein>
<proteinExistence type="predicted"/>
<dbReference type="SMART" id="SM00862">
    <property type="entry name" value="Trans_reg_C"/>
    <property type="match status" value="1"/>
</dbReference>
<dbReference type="SUPFAM" id="SSF52172">
    <property type="entry name" value="CheY-like"/>
    <property type="match status" value="1"/>
</dbReference>
<dbReference type="CDD" id="cd00383">
    <property type="entry name" value="trans_reg_C"/>
    <property type="match status" value="1"/>
</dbReference>
<keyword evidence="2" id="KW-0902">Two-component regulatory system</keyword>
<dbReference type="GO" id="GO:0000976">
    <property type="term" value="F:transcription cis-regulatory region binding"/>
    <property type="evidence" value="ECO:0007669"/>
    <property type="project" value="TreeGrafter"/>
</dbReference>
<evidence type="ECO:0000256" key="7">
    <source>
        <dbReference type="PROSITE-ProRule" id="PRU01091"/>
    </source>
</evidence>
<dbReference type="GO" id="GO:0032993">
    <property type="term" value="C:protein-DNA complex"/>
    <property type="evidence" value="ECO:0007669"/>
    <property type="project" value="TreeGrafter"/>
</dbReference>
<dbReference type="InterPro" id="IPR036388">
    <property type="entry name" value="WH-like_DNA-bd_sf"/>
</dbReference>
<evidence type="ECO:0000259" key="8">
    <source>
        <dbReference type="PROSITE" id="PS50110"/>
    </source>
</evidence>
<dbReference type="PANTHER" id="PTHR48111">
    <property type="entry name" value="REGULATOR OF RPOS"/>
    <property type="match status" value="1"/>
</dbReference>
<dbReference type="PROSITE" id="PS50110">
    <property type="entry name" value="RESPONSE_REGULATORY"/>
    <property type="match status" value="1"/>
</dbReference>
<dbReference type="Pfam" id="PF00072">
    <property type="entry name" value="Response_reg"/>
    <property type="match status" value="1"/>
</dbReference>
<dbReference type="PANTHER" id="PTHR48111:SF21">
    <property type="entry name" value="DNA-BINDING DUAL MASTER TRANSCRIPTIONAL REGULATOR RPAA"/>
    <property type="match status" value="1"/>
</dbReference>
<organism evidence="10">
    <name type="scientific">uncultured bacterium Contigcl_32</name>
    <dbReference type="NCBI Taxonomy" id="1393671"/>
    <lineage>
        <taxon>Bacteria</taxon>
        <taxon>environmental samples</taxon>
    </lineage>
</organism>
<dbReference type="InterPro" id="IPR001789">
    <property type="entry name" value="Sig_transdc_resp-reg_receiver"/>
</dbReference>
<dbReference type="InterPro" id="IPR039420">
    <property type="entry name" value="WalR-like"/>
</dbReference>
<dbReference type="InterPro" id="IPR016032">
    <property type="entry name" value="Sig_transdc_resp-reg_C-effctor"/>
</dbReference>
<evidence type="ECO:0000259" key="9">
    <source>
        <dbReference type="PROSITE" id="PS51755"/>
    </source>
</evidence>
<dbReference type="FunFam" id="3.40.50.2300:FF:000001">
    <property type="entry name" value="DNA-binding response regulator PhoB"/>
    <property type="match status" value="1"/>
</dbReference>
<dbReference type="GO" id="GO:0005829">
    <property type="term" value="C:cytosol"/>
    <property type="evidence" value="ECO:0007669"/>
    <property type="project" value="TreeGrafter"/>
</dbReference>
<feature type="DNA-binding region" description="OmpR/PhoB-type" evidence="7">
    <location>
        <begin position="128"/>
        <end position="229"/>
    </location>
</feature>
<feature type="modified residue" description="4-aspartylphosphate" evidence="6">
    <location>
        <position position="55"/>
    </location>
</feature>
<dbReference type="AlphaFoldDB" id="W0FQB5"/>
<dbReference type="Gene3D" id="6.10.250.690">
    <property type="match status" value="1"/>
</dbReference>
<sequence length="229" mass="26115">MKDRPEILVVDDDPNISRLEQLYLEKENYEVRTAADGNAAIAEFRRLPPDLILLDVMLPGVDGYEVLKAVRRSGNIPVIMVTARGETFDKVLCLELGADDYITKPFDGKELVARVKAVLRRAQGGEEEKTTDISFPALTVSIAEYDVHYEGKKIEMPPKELEVLYFLASHPNQVFTREQLLRQVWGFDFFGDSRTVDVHIKRVREKLPDSEKYGWSIYTVRGVGYKFSA</sequence>